<keyword evidence="1" id="KW-0812">Transmembrane</keyword>
<feature type="transmembrane region" description="Helical" evidence="1">
    <location>
        <begin position="67"/>
        <end position="89"/>
    </location>
</feature>
<dbReference type="KEGG" id="sdyn:Mal52_07350"/>
<proteinExistence type="predicted"/>
<evidence type="ECO:0000256" key="1">
    <source>
        <dbReference type="SAM" id="Phobius"/>
    </source>
</evidence>
<feature type="transmembrane region" description="Helical" evidence="1">
    <location>
        <begin position="135"/>
        <end position="154"/>
    </location>
</feature>
<sequence length="259" mass="28085">MLSQALTQFALRLICGMALMLATSDYRKTSSGFYRIQMLVVMGLSVLASMFAGSGGTVEQNAILSSIWLTVDCIAIAVLAFLGSVLWMLERKAGAYRLVLLILAAAVAGLAIGAYRNSDAVSPAWFQWISDVSSGAILGGAMTGMLLGHWYLTAPEMSLDPLLRMTKFYGVAAVVRLLVSAVALWWGWPEIAGLTMVMLLLMRWCFGVLAPLVTYLMAWRILKYRNTQAATGVLFVGVIVTFLGELSGILLFFELGATF</sequence>
<dbReference type="EMBL" id="CP036276">
    <property type="protein sequence ID" value="QDU42279.1"/>
    <property type="molecule type" value="Genomic_DNA"/>
</dbReference>
<keyword evidence="1" id="KW-0472">Membrane</keyword>
<keyword evidence="3" id="KW-1185">Reference proteome</keyword>
<organism evidence="2 3">
    <name type="scientific">Symmachiella dynata</name>
    <dbReference type="NCBI Taxonomy" id="2527995"/>
    <lineage>
        <taxon>Bacteria</taxon>
        <taxon>Pseudomonadati</taxon>
        <taxon>Planctomycetota</taxon>
        <taxon>Planctomycetia</taxon>
        <taxon>Planctomycetales</taxon>
        <taxon>Planctomycetaceae</taxon>
        <taxon>Symmachiella</taxon>
    </lineage>
</organism>
<feature type="transmembrane region" description="Helical" evidence="1">
    <location>
        <begin position="166"/>
        <end position="188"/>
    </location>
</feature>
<feature type="transmembrane region" description="Helical" evidence="1">
    <location>
        <begin position="96"/>
        <end position="115"/>
    </location>
</feature>
<reference evidence="2 3" key="1">
    <citation type="submission" date="2019-02" db="EMBL/GenBank/DDBJ databases">
        <title>Deep-cultivation of Planctomycetes and their phenomic and genomic characterization uncovers novel biology.</title>
        <authorList>
            <person name="Wiegand S."/>
            <person name="Jogler M."/>
            <person name="Boedeker C."/>
            <person name="Pinto D."/>
            <person name="Vollmers J."/>
            <person name="Rivas-Marin E."/>
            <person name="Kohn T."/>
            <person name="Peeters S.H."/>
            <person name="Heuer A."/>
            <person name="Rast P."/>
            <person name="Oberbeckmann S."/>
            <person name="Bunk B."/>
            <person name="Jeske O."/>
            <person name="Meyerdierks A."/>
            <person name="Storesund J.E."/>
            <person name="Kallscheuer N."/>
            <person name="Luecker S."/>
            <person name="Lage O.M."/>
            <person name="Pohl T."/>
            <person name="Merkel B.J."/>
            <person name="Hornburger P."/>
            <person name="Mueller R.-W."/>
            <person name="Bruemmer F."/>
            <person name="Labrenz M."/>
            <person name="Spormann A.M."/>
            <person name="Op den Camp H."/>
            <person name="Overmann J."/>
            <person name="Amann R."/>
            <person name="Jetten M.S.M."/>
            <person name="Mascher T."/>
            <person name="Medema M.H."/>
            <person name="Devos D.P."/>
            <person name="Kaster A.-K."/>
            <person name="Ovreas L."/>
            <person name="Rohde M."/>
            <person name="Galperin M.Y."/>
            <person name="Jogler C."/>
        </authorList>
    </citation>
    <scope>NUCLEOTIDE SEQUENCE [LARGE SCALE GENOMIC DNA]</scope>
    <source>
        <strain evidence="2 3">Mal52</strain>
    </source>
</reference>
<keyword evidence="1" id="KW-1133">Transmembrane helix</keyword>
<evidence type="ECO:0000313" key="2">
    <source>
        <dbReference type="EMBL" id="QDU42279.1"/>
    </source>
</evidence>
<evidence type="ECO:0000313" key="3">
    <source>
        <dbReference type="Proteomes" id="UP000319383"/>
    </source>
</evidence>
<name>A0A517ZIK2_9PLAN</name>
<accession>A0A517ZIK2</accession>
<gene>
    <name evidence="2" type="ORF">Mal52_07350</name>
</gene>
<dbReference type="Proteomes" id="UP000319383">
    <property type="component" value="Chromosome"/>
</dbReference>
<feature type="transmembrane region" description="Helical" evidence="1">
    <location>
        <begin position="36"/>
        <end position="55"/>
    </location>
</feature>
<dbReference type="RefSeq" id="WP_145374345.1">
    <property type="nucleotide sequence ID" value="NZ_CP036276.1"/>
</dbReference>
<feature type="transmembrane region" description="Helical" evidence="1">
    <location>
        <begin position="230"/>
        <end position="253"/>
    </location>
</feature>
<protein>
    <submittedName>
        <fullName evidence="2">Uncharacterized protein</fullName>
    </submittedName>
</protein>
<feature type="transmembrane region" description="Helical" evidence="1">
    <location>
        <begin position="194"/>
        <end position="218"/>
    </location>
</feature>
<dbReference type="AlphaFoldDB" id="A0A517ZIK2"/>